<keyword evidence="1" id="KW-1133">Transmembrane helix</keyword>
<dbReference type="EMBL" id="GBRH01242267">
    <property type="protein sequence ID" value="JAD55628.1"/>
    <property type="molecule type" value="Transcribed_RNA"/>
</dbReference>
<evidence type="ECO:0000313" key="2">
    <source>
        <dbReference type="EMBL" id="JAD55628.1"/>
    </source>
</evidence>
<dbReference type="AlphaFoldDB" id="A0A0A9B0K3"/>
<keyword evidence="1" id="KW-0812">Transmembrane</keyword>
<reference evidence="2" key="2">
    <citation type="journal article" date="2015" name="Data Brief">
        <title>Shoot transcriptome of the giant reed, Arundo donax.</title>
        <authorList>
            <person name="Barrero R.A."/>
            <person name="Guerrero F.D."/>
            <person name="Moolhuijzen P."/>
            <person name="Goolsby J.A."/>
            <person name="Tidwell J."/>
            <person name="Bellgard S.E."/>
            <person name="Bellgard M.I."/>
        </authorList>
    </citation>
    <scope>NUCLEOTIDE SEQUENCE</scope>
    <source>
        <tissue evidence="2">Shoot tissue taken approximately 20 cm above the soil surface</tissue>
    </source>
</reference>
<sequence>MIFTTLTAITTIITVSKLPILIAICNLTIFIGVTITIDITSIIIIVLDVITHEFITVIGCRNKLNCALGMRTVVVVVIITGLSKFVIFITGLSKLILLVVLVKISIQ</sequence>
<accession>A0A0A9B0K3</accession>
<protein>
    <submittedName>
        <fullName evidence="2">Uncharacterized protein</fullName>
    </submittedName>
</protein>
<feature type="transmembrane region" description="Helical" evidence="1">
    <location>
        <begin position="20"/>
        <end position="50"/>
    </location>
</feature>
<organism evidence="2">
    <name type="scientific">Arundo donax</name>
    <name type="common">Giant reed</name>
    <name type="synonym">Donax arundinaceus</name>
    <dbReference type="NCBI Taxonomy" id="35708"/>
    <lineage>
        <taxon>Eukaryota</taxon>
        <taxon>Viridiplantae</taxon>
        <taxon>Streptophyta</taxon>
        <taxon>Embryophyta</taxon>
        <taxon>Tracheophyta</taxon>
        <taxon>Spermatophyta</taxon>
        <taxon>Magnoliopsida</taxon>
        <taxon>Liliopsida</taxon>
        <taxon>Poales</taxon>
        <taxon>Poaceae</taxon>
        <taxon>PACMAD clade</taxon>
        <taxon>Arundinoideae</taxon>
        <taxon>Arundineae</taxon>
        <taxon>Arundo</taxon>
    </lineage>
</organism>
<evidence type="ECO:0000256" key="1">
    <source>
        <dbReference type="SAM" id="Phobius"/>
    </source>
</evidence>
<proteinExistence type="predicted"/>
<name>A0A0A9B0K3_ARUDO</name>
<reference evidence="2" key="1">
    <citation type="submission" date="2014-09" db="EMBL/GenBank/DDBJ databases">
        <authorList>
            <person name="Magalhaes I.L.F."/>
            <person name="Oliveira U."/>
            <person name="Santos F.R."/>
            <person name="Vidigal T.H.D.A."/>
            <person name="Brescovit A.D."/>
            <person name="Santos A.J."/>
        </authorList>
    </citation>
    <scope>NUCLEOTIDE SEQUENCE</scope>
    <source>
        <tissue evidence="2">Shoot tissue taken approximately 20 cm above the soil surface</tissue>
    </source>
</reference>
<keyword evidence="1" id="KW-0472">Membrane</keyword>